<gene>
    <name evidence="2" type="ORF">CEJ86_21930</name>
</gene>
<comment type="caution">
    <text evidence="2">The sequence shown here is derived from an EMBL/GenBank/DDBJ whole genome shotgun (WGS) entry which is preliminary data.</text>
</comment>
<reference evidence="2 3" key="1">
    <citation type="submission" date="2017-06" db="EMBL/GenBank/DDBJ databases">
        <title>Ensifer strains isolated from leguminous trees and herbs display diverse denitrification phenotypes with some acting as strong N2O sinks.</title>
        <authorList>
            <person name="Woliy K."/>
            <person name="Mania D."/>
            <person name="Bakken L.R."/>
            <person name="Frostegard A."/>
        </authorList>
    </citation>
    <scope>NUCLEOTIDE SEQUENCE [LARGE SCALE GENOMIC DNA]</scope>
    <source>
        <strain evidence="2 3">AC50a</strain>
    </source>
</reference>
<dbReference type="InterPro" id="IPR002539">
    <property type="entry name" value="MaoC-like_dom"/>
</dbReference>
<name>A0A2J0YYU2_RHIML</name>
<dbReference type="SUPFAM" id="SSF54637">
    <property type="entry name" value="Thioesterase/thiol ester dehydrase-isomerase"/>
    <property type="match status" value="1"/>
</dbReference>
<evidence type="ECO:0000259" key="1">
    <source>
        <dbReference type="Pfam" id="PF01575"/>
    </source>
</evidence>
<evidence type="ECO:0000313" key="3">
    <source>
        <dbReference type="Proteomes" id="UP000231987"/>
    </source>
</evidence>
<dbReference type="Pfam" id="PF01575">
    <property type="entry name" value="MaoC_dehydratas"/>
    <property type="match status" value="1"/>
</dbReference>
<sequence length="144" mass="15606">MWPKPLNARVNTTWSRMRFFSPTVDLQRGSGERRSMADQLSRAVTGLVVSYATTVRHEDIARFVALSGDDYEAHTAAEAMAGSRFGGIIAHGALLVGYMSAAGTKAIREARLRGSTTIPVSLGYDRLRFVAPVYPNDSLASAIT</sequence>
<accession>A0A2J0YYU2</accession>
<proteinExistence type="predicted"/>
<dbReference type="InterPro" id="IPR029069">
    <property type="entry name" value="HotDog_dom_sf"/>
</dbReference>
<dbReference type="AlphaFoldDB" id="A0A2J0YYU2"/>
<protein>
    <recommendedName>
        <fullName evidence="1">MaoC-like domain-containing protein</fullName>
    </recommendedName>
</protein>
<dbReference type="CDD" id="cd03441">
    <property type="entry name" value="R_hydratase_like"/>
    <property type="match status" value="1"/>
</dbReference>
<dbReference type="EMBL" id="NJGD01000010">
    <property type="protein sequence ID" value="PJR13407.1"/>
    <property type="molecule type" value="Genomic_DNA"/>
</dbReference>
<evidence type="ECO:0000313" key="2">
    <source>
        <dbReference type="EMBL" id="PJR13407.1"/>
    </source>
</evidence>
<dbReference type="Gene3D" id="3.10.129.10">
    <property type="entry name" value="Hotdog Thioesterase"/>
    <property type="match status" value="1"/>
</dbReference>
<feature type="domain" description="MaoC-like" evidence="1">
    <location>
        <begin position="51"/>
        <end position="140"/>
    </location>
</feature>
<dbReference type="Proteomes" id="UP000231987">
    <property type="component" value="Unassembled WGS sequence"/>
</dbReference>
<organism evidence="2 3">
    <name type="scientific">Rhizobium meliloti</name>
    <name type="common">Ensifer meliloti</name>
    <name type="synonym">Sinorhizobium meliloti</name>
    <dbReference type="NCBI Taxonomy" id="382"/>
    <lineage>
        <taxon>Bacteria</taxon>
        <taxon>Pseudomonadati</taxon>
        <taxon>Pseudomonadota</taxon>
        <taxon>Alphaproteobacteria</taxon>
        <taxon>Hyphomicrobiales</taxon>
        <taxon>Rhizobiaceae</taxon>
        <taxon>Sinorhizobium/Ensifer group</taxon>
        <taxon>Sinorhizobium</taxon>
    </lineage>
</organism>